<dbReference type="GO" id="GO:0004721">
    <property type="term" value="F:phosphoprotein phosphatase activity"/>
    <property type="evidence" value="ECO:0007669"/>
    <property type="project" value="InterPro"/>
</dbReference>
<dbReference type="InterPro" id="IPR026893">
    <property type="entry name" value="Tyr/Ser_Pase_IphP-type"/>
</dbReference>
<proteinExistence type="inferred from homology"/>
<comment type="similarity">
    <text evidence="1">Belongs to the protein-tyrosine phosphatase family.</text>
</comment>
<reference evidence="3" key="1">
    <citation type="submission" date="2023-03" db="EMBL/GenBank/DDBJ databases">
        <authorList>
            <person name="Shen W."/>
            <person name="Cai J."/>
        </authorList>
    </citation>
    <scope>NUCLEOTIDE SEQUENCE</scope>
    <source>
        <strain evidence="3">P69-2</strain>
    </source>
</reference>
<dbReference type="Gene3D" id="3.90.190.10">
    <property type="entry name" value="Protein tyrosine phosphatase superfamily"/>
    <property type="match status" value="1"/>
</dbReference>
<dbReference type="EMBL" id="JARQAI010000021">
    <property type="protein sequence ID" value="MDT2737798.1"/>
    <property type="molecule type" value="Genomic_DNA"/>
</dbReference>
<gene>
    <name evidence="3" type="ORF">P7H00_11820</name>
</gene>
<dbReference type="SUPFAM" id="SSF52799">
    <property type="entry name" value="(Phosphotyrosine protein) phosphatases II"/>
    <property type="match status" value="1"/>
</dbReference>
<evidence type="ECO:0000256" key="1">
    <source>
        <dbReference type="ARBA" id="ARBA00009580"/>
    </source>
</evidence>
<comment type="caution">
    <text evidence="3">The sequence shown here is derived from an EMBL/GenBank/DDBJ whole genome shotgun (WGS) entry which is preliminary data.</text>
</comment>
<dbReference type="Proteomes" id="UP001180842">
    <property type="component" value="Unassembled WGS sequence"/>
</dbReference>
<feature type="domain" description="Tyrosine specific protein phosphatases" evidence="2">
    <location>
        <begin position="132"/>
        <end position="179"/>
    </location>
</feature>
<dbReference type="AlphaFoldDB" id="A0AAE4I2Q5"/>
<evidence type="ECO:0000259" key="2">
    <source>
        <dbReference type="PROSITE" id="PS50056"/>
    </source>
</evidence>
<dbReference type="RefSeq" id="WP_311797366.1">
    <property type="nucleotide sequence ID" value="NZ_JARQAI010000021.1"/>
</dbReference>
<dbReference type="PANTHER" id="PTHR31126:SF1">
    <property type="entry name" value="TYROSINE SPECIFIC PROTEIN PHOSPHATASES DOMAIN-CONTAINING PROTEIN"/>
    <property type="match status" value="1"/>
</dbReference>
<dbReference type="InterPro" id="IPR029021">
    <property type="entry name" value="Prot-tyrosine_phosphatase-like"/>
</dbReference>
<dbReference type="PROSITE" id="PS50056">
    <property type="entry name" value="TYR_PHOSPHATASE_2"/>
    <property type="match status" value="1"/>
</dbReference>
<accession>A0AAE4I2Q5</accession>
<name>A0AAE4I2Q5_9ENTE</name>
<dbReference type="InterPro" id="IPR000387">
    <property type="entry name" value="Tyr_Pase_dom"/>
</dbReference>
<evidence type="ECO:0000313" key="3">
    <source>
        <dbReference type="EMBL" id="MDT2737798.1"/>
    </source>
</evidence>
<evidence type="ECO:0000313" key="4">
    <source>
        <dbReference type="Proteomes" id="UP001180842"/>
    </source>
</evidence>
<protein>
    <submittedName>
        <fullName evidence="3">Tyrosine-protein phosphatase</fullName>
    </submittedName>
</protein>
<dbReference type="InterPro" id="IPR016130">
    <property type="entry name" value="Tyr_Pase_AS"/>
</dbReference>
<dbReference type="PROSITE" id="PS00383">
    <property type="entry name" value="TYR_PHOSPHATASE_1"/>
    <property type="match status" value="1"/>
</dbReference>
<dbReference type="PANTHER" id="PTHR31126">
    <property type="entry name" value="TYROSINE-PROTEIN PHOSPHATASE"/>
    <property type="match status" value="1"/>
</dbReference>
<sequence length="261" mass="29762">MSKILAVRHAENIRELGGYKTKDGREIAQHKLIRSASINHIDRQDKKYLAEYGIKKVVDFRSLEERNTQPDQAIPAAENIFLPIFPLEESKTASASPKKMLQRMQAGDTAFQQMVEVYQHFVTDQHIRGQYRKFFDLVLANEKANESLLFHCTAGKDRTGFAALLLLTSLGVDQETIIQDYLATNRYLKKVVQEMYKKAELAGVSADAIHGIEDMMTAKEIYLQTSFDQIKENYGTVMAFVHEGIGVSRQEINDLQKIYLL</sequence>
<dbReference type="Pfam" id="PF13350">
    <property type="entry name" value="Y_phosphatase3"/>
    <property type="match status" value="1"/>
</dbReference>
<organism evidence="3 4">
    <name type="scientific">Enterococcus pseudoavium</name>
    <dbReference type="NCBI Taxonomy" id="44007"/>
    <lineage>
        <taxon>Bacteria</taxon>
        <taxon>Bacillati</taxon>
        <taxon>Bacillota</taxon>
        <taxon>Bacilli</taxon>
        <taxon>Lactobacillales</taxon>
        <taxon>Enterococcaceae</taxon>
        <taxon>Enterococcus</taxon>
    </lineage>
</organism>